<feature type="transmembrane region" description="Helical" evidence="10">
    <location>
        <begin position="6"/>
        <end position="23"/>
    </location>
</feature>
<dbReference type="GO" id="GO:0016020">
    <property type="term" value="C:membrane"/>
    <property type="evidence" value="ECO:0007669"/>
    <property type="project" value="UniProtKB-SubCell"/>
</dbReference>
<evidence type="ECO:0000256" key="2">
    <source>
        <dbReference type="ARBA" id="ARBA00010519"/>
    </source>
</evidence>
<evidence type="ECO:0000256" key="1">
    <source>
        <dbReference type="ARBA" id="ARBA00004141"/>
    </source>
</evidence>
<evidence type="ECO:0000256" key="6">
    <source>
        <dbReference type="ARBA" id="ARBA00022989"/>
    </source>
</evidence>
<evidence type="ECO:0000256" key="7">
    <source>
        <dbReference type="ARBA" id="ARBA00023027"/>
    </source>
</evidence>
<feature type="transmembrane region" description="Helical" evidence="10">
    <location>
        <begin position="30"/>
        <end position="50"/>
    </location>
</feature>
<dbReference type="Pfam" id="PF00420">
    <property type="entry name" value="Oxidored_q2"/>
    <property type="match status" value="1"/>
</dbReference>
<feature type="transmembrane region" description="Helical" evidence="10">
    <location>
        <begin position="62"/>
        <end position="86"/>
    </location>
</feature>
<geneLocation type="mitochondrion" evidence="11"/>
<evidence type="ECO:0000256" key="8">
    <source>
        <dbReference type="ARBA" id="ARBA00023136"/>
    </source>
</evidence>
<comment type="subcellular location">
    <subcellularLocation>
        <location evidence="1">Membrane</location>
        <topology evidence="1">Multi-pass membrane protein</topology>
    </subcellularLocation>
</comment>
<name>A0AAU8L1C8_9ANNE</name>
<reference evidence="11" key="1">
    <citation type="submission" date="2024-06" db="EMBL/GenBank/DDBJ databases">
        <title>Genomic investigations of benthic invertebrates from the Clarion-Clipperton fields of polymetallic nodules.</title>
        <authorList>
            <person name="Gastineau R."/>
            <person name="Dabek P."/>
            <person name="Mianowicz K."/>
            <person name="Otis C."/>
            <person name="Stoyanova V."/>
            <person name="Krawcewicz A."/>
            <person name="Abramowski T."/>
        </authorList>
    </citation>
    <scope>NUCLEOTIDE SEQUENCE</scope>
</reference>
<keyword evidence="8 10" id="KW-0472">Membrane</keyword>
<keyword evidence="6 10" id="KW-1133">Transmembrane helix</keyword>
<evidence type="ECO:0000256" key="3">
    <source>
        <dbReference type="ARBA" id="ARBA00016612"/>
    </source>
</evidence>
<evidence type="ECO:0000256" key="5">
    <source>
        <dbReference type="ARBA" id="ARBA00022967"/>
    </source>
</evidence>
<proteinExistence type="inferred from homology"/>
<dbReference type="AlphaFoldDB" id="A0AAU8L1C8"/>
<keyword evidence="5" id="KW-1278">Translocase</keyword>
<accession>A0AAU8L1C8</accession>
<organism evidence="11">
    <name type="scientific">Polychaeta sp</name>
    <dbReference type="NCBI Taxonomy" id="3061522"/>
    <lineage>
        <taxon>Eukaryota</taxon>
        <taxon>Metazoa</taxon>
        <taxon>Spiralia</taxon>
        <taxon>Lophotrochozoa</taxon>
        <taxon>Annelida</taxon>
        <taxon>Polychaeta</taxon>
    </lineage>
</organism>
<comment type="similarity">
    <text evidence="2">Belongs to the complex I subunit 4L family.</text>
</comment>
<gene>
    <name evidence="11" type="primary">ND4L</name>
</gene>
<evidence type="ECO:0000313" key="11">
    <source>
        <dbReference type="EMBL" id="XCN35375.1"/>
    </source>
</evidence>
<dbReference type="InterPro" id="IPR039428">
    <property type="entry name" value="NUOK/Mnh_C1-like"/>
</dbReference>
<evidence type="ECO:0000256" key="9">
    <source>
        <dbReference type="ARBA" id="ARBA00031586"/>
    </source>
</evidence>
<evidence type="ECO:0000256" key="4">
    <source>
        <dbReference type="ARBA" id="ARBA00022692"/>
    </source>
</evidence>
<dbReference type="Gene3D" id="1.10.287.3510">
    <property type="match status" value="1"/>
</dbReference>
<keyword evidence="4 10" id="KW-0812">Transmembrane</keyword>
<protein>
    <recommendedName>
        <fullName evidence="3">NADH-ubiquinone oxidoreductase chain 4L</fullName>
    </recommendedName>
    <alternativeName>
        <fullName evidence="9">NADH dehydrogenase subunit 4L</fullName>
    </alternativeName>
</protein>
<sequence>MPASTLLYIMPFITLLPIITLVLQQKSLLMSLLSLEALILSLVMFLTFSFCMSSQKEPFLCLILLVFGACEASLGLALLVSVMRLYGNELPSTLMTAKC</sequence>
<keyword evidence="11" id="KW-0496">Mitochondrion</keyword>
<dbReference type="EMBL" id="PP990759">
    <property type="protein sequence ID" value="XCN35375.1"/>
    <property type="molecule type" value="Genomic_DNA"/>
</dbReference>
<evidence type="ECO:0000256" key="10">
    <source>
        <dbReference type="SAM" id="Phobius"/>
    </source>
</evidence>
<keyword evidence="7" id="KW-0520">NAD</keyword>